<comment type="caution">
    <text evidence="1">The sequence shown here is derived from an EMBL/GenBank/DDBJ whole genome shotgun (WGS) entry which is preliminary data.</text>
</comment>
<dbReference type="Proteomes" id="UP000294200">
    <property type="component" value="Unassembled WGS sequence"/>
</dbReference>
<organism evidence="1 2">
    <name type="scientific">Paraburkholderia steynii</name>
    <dbReference type="NCBI Taxonomy" id="1245441"/>
    <lineage>
        <taxon>Bacteria</taxon>
        <taxon>Pseudomonadati</taxon>
        <taxon>Pseudomonadota</taxon>
        <taxon>Betaproteobacteria</taxon>
        <taxon>Burkholderiales</taxon>
        <taxon>Burkholderiaceae</taxon>
        <taxon>Paraburkholderia</taxon>
    </lineage>
</organism>
<dbReference type="AlphaFoldDB" id="A0A4R0X1X0"/>
<keyword evidence="2" id="KW-1185">Reference proteome</keyword>
<protein>
    <submittedName>
        <fullName evidence="1">Uncharacterized protein</fullName>
    </submittedName>
</protein>
<proteinExistence type="predicted"/>
<gene>
    <name evidence="1" type="ORF">BZM27_43485</name>
</gene>
<dbReference type="EMBL" id="MWML01000293">
    <property type="protein sequence ID" value="TCG04066.1"/>
    <property type="molecule type" value="Genomic_DNA"/>
</dbReference>
<reference evidence="1 2" key="1">
    <citation type="submission" date="2017-02" db="EMBL/GenBank/DDBJ databases">
        <title>Paraburkholderia sophoroidis sp. nov. and Paraburkholderia steynii sp. nov. rhizobial symbionts of the fynbos legume Hypocalyptus sophoroides.</title>
        <authorList>
            <person name="Steenkamp E.T."/>
            <person name="Beukes C.W."/>
            <person name="Van Zyl E."/>
            <person name="Avontuur J."/>
            <person name="Chan W.Y."/>
            <person name="Hassen A."/>
            <person name="Palmer M."/>
            <person name="Mthombeni L."/>
            <person name="Phalane F."/>
            <person name="Sereme K."/>
            <person name="Venter S.N."/>
        </authorList>
    </citation>
    <scope>NUCLEOTIDE SEQUENCE [LARGE SCALE GENOMIC DNA]</scope>
    <source>
        <strain evidence="1 2">HC1.1ba</strain>
    </source>
</reference>
<name>A0A4R0X1X0_9BURK</name>
<sequence length="103" mass="11495">MVSVACAGERYVEVRNPPEARGSVALHRIEMAHKAPARRHISAHVSHRPHRHVVATARVPKTTVASTATRASRLTFDDIPRQITPEGNVLRVDNHQTRAEVQR</sequence>
<evidence type="ECO:0000313" key="2">
    <source>
        <dbReference type="Proteomes" id="UP000294200"/>
    </source>
</evidence>
<evidence type="ECO:0000313" key="1">
    <source>
        <dbReference type="EMBL" id="TCG04066.1"/>
    </source>
</evidence>
<accession>A0A4R0X1X0</accession>